<feature type="chain" id="PRO_5045184064" evidence="1">
    <location>
        <begin position="23"/>
        <end position="136"/>
    </location>
</feature>
<dbReference type="EMBL" id="JBIPKE010000017">
    <property type="protein sequence ID" value="MFH6984470.1"/>
    <property type="molecule type" value="Genomic_DNA"/>
</dbReference>
<comment type="caution">
    <text evidence="2">The sequence shown here is derived from an EMBL/GenBank/DDBJ whole genome shotgun (WGS) entry which is preliminary data.</text>
</comment>
<dbReference type="Proteomes" id="UP001610063">
    <property type="component" value="Unassembled WGS sequence"/>
</dbReference>
<name>A0ABW7NBK3_9BACT</name>
<gene>
    <name evidence="2" type="ORF">ACHKAR_13535</name>
</gene>
<reference evidence="2 3" key="1">
    <citation type="journal article" date="2013" name="Int. J. Syst. Evol. Microbiol.">
        <title>Marinoscillum luteum sp. nov., isolated from marine sediment.</title>
        <authorList>
            <person name="Cha I.T."/>
            <person name="Park S.J."/>
            <person name="Kim S.J."/>
            <person name="Kim J.G."/>
            <person name="Jung M.Y."/>
            <person name="Shin K.S."/>
            <person name="Kwon K.K."/>
            <person name="Yang S.H."/>
            <person name="Seo Y.S."/>
            <person name="Rhee S.K."/>
        </authorList>
    </citation>
    <scope>NUCLEOTIDE SEQUENCE [LARGE SCALE GENOMIC DNA]</scope>
    <source>
        <strain evidence="2 3">KCTC 23939</strain>
    </source>
</reference>
<proteinExistence type="predicted"/>
<evidence type="ECO:0000313" key="3">
    <source>
        <dbReference type="Proteomes" id="UP001610063"/>
    </source>
</evidence>
<accession>A0ABW7NBK3</accession>
<sequence length="136" mass="14872">MKNYSRILLALIAVFAFTFSDAQDLPKIGAVIRVDADKVQLVAGETFETTLTIVRSKADRKTKFETPVVQEMEGLHASVSATDQADTYLLRLTPTTLLEGTHLLIIKGSGPNRRYLTSKALSVKMTDGESLASVDQ</sequence>
<evidence type="ECO:0000313" key="2">
    <source>
        <dbReference type="EMBL" id="MFH6984470.1"/>
    </source>
</evidence>
<keyword evidence="1" id="KW-0732">Signal</keyword>
<feature type="signal peptide" evidence="1">
    <location>
        <begin position="1"/>
        <end position="22"/>
    </location>
</feature>
<protein>
    <submittedName>
        <fullName evidence="2">Uncharacterized protein</fullName>
    </submittedName>
</protein>
<dbReference type="RefSeq" id="WP_395417820.1">
    <property type="nucleotide sequence ID" value="NZ_JBIPKE010000017.1"/>
</dbReference>
<organism evidence="2 3">
    <name type="scientific">Marinoscillum luteum</name>
    <dbReference type="NCBI Taxonomy" id="861051"/>
    <lineage>
        <taxon>Bacteria</taxon>
        <taxon>Pseudomonadati</taxon>
        <taxon>Bacteroidota</taxon>
        <taxon>Cytophagia</taxon>
        <taxon>Cytophagales</taxon>
        <taxon>Reichenbachiellaceae</taxon>
        <taxon>Marinoscillum</taxon>
    </lineage>
</organism>
<keyword evidence="3" id="KW-1185">Reference proteome</keyword>
<evidence type="ECO:0000256" key="1">
    <source>
        <dbReference type="SAM" id="SignalP"/>
    </source>
</evidence>